<dbReference type="Proteomes" id="UP001558713">
    <property type="component" value="Unassembled WGS sequence"/>
</dbReference>
<feature type="domain" description="Vacuolar protein sorting-associated protein 13 VPS13 adaptor binding" evidence="2">
    <location>
        <begin position="2059"/>
        <end position="2476"/>
    </location>
</feature>
<name>A0ABD1BBR5_CARAN</name>
<comment type="caution">
    <text evidence="3">The sequence shown here is derived from an EMBL/GenBank/DDBJ whole genome shotgun (WGS) entry which is preliminary data.</text>
</comment>
<organism evidence="3 4">
    <name type="scientific">Cardamine amara subsp. amara</name>
    <dbReference type="NCBI Taxonomy" id="228776"/>
    <lineage>
        <taxon>Eukaryota</taxon>
        <taxon>Viridiplantae</taxon>
        <taxon>Streptophyta</taxon>
        <taxon>Embryophyta</taxon>
        <taxon>Tracheophyta</taxon>
        <taxon>Spermatophyta</taxon>
        <taxon>Magnoliopsida</taxon>
        <taxon>eudicotyledons</taxon>
        <taxon>Gunneridae</taxon>
        <taxon>Pentapetalae</taxon>
        <taxon>rosids</taxon>
        <taxon>malvids</taxon>
        <taxon>Brassicales</taxon>
        <taxon>Brassicaceae</taxon>
        <taxon>Cardamineae</taxon>
        <taxon>Cardamine</taxon>
    </lineage>
</organism>
<proteinExistence type="predicted"/>
<dbReference type="InterPro" id="IPR026847">
    <property type="entry name" value="VPS13"/>
</dbReference>
<dbReference type="EMBL" id="JBANAX010000267">
    <property type="protein sequence ID" value="KAL1216363.1"/>
    <property type="molecule type" value="Genomic_DNA"/>
</dbReference>
<accession>A0ABD1BBR5</accession>
<evidence type="ECO:0000256" key="1">
    <source>
        <dbReference type="SAM" id="MobiDB-lite"/>
    </source>
</evidence>
<dbReference type="InterPro" id="IPR009543">
    <property type="entry name" value="VPS13_VAB"/>
</dbReference>
<dbReference type="PANTHER" id="PTHR16166">
    <property type="entry name" value="VACUOLAR PROTEIN SORTING-ASSOCIATED PROTEIN VPS13"/>
    <property type="match status" value="1"/>
</dbReference>
<dbReference type="PANTHER" id="PTHR16166:SF130">
    <property type="entry name" value="PROTEIN SORTING-ASSOCIATED PROTEIN, PUTATIVE (DUF1162)-RELATED"/>
    <property type="match status" value="1"/>
</dbReference>
<reference evidence="3 4" key="1">
    <citation type="submission" date="2024-04" db="EMBL/GenBank/DDBJ databases">
        <title>Genome assembly C_amara_ONT_v2.</title>
        <authorList>
            <person name="Yant L."/>
            <person name="Moore C."/>
            <person name="Slenker M."/>
        </authorList>
    </citation>
    <scope>NUCLEOTIDE SEQUENCE [LARGE SCALE GENOMIC DNA]</scope>
    <source>
        <tissue evidence="3">Leaf</tissue>
    </source>
</reference>
<gene>
    <name evidence="3" type="ORF">V5N11_006399</name>
</gene>
<sequence>MTILSNWVRRRLRSLLLPYSREEPDLQVELGLTDTHLTLKNFRFDVSQLNQLIDGSSFPFEKFTVDHLAIRFSVWSAPAIRIEIRGVNVRLSARGTEEGSSRRKRASRGTVSNEIKKVLSSIDPEGCFLHEILEKMMSRSTSQRSKLKTSFSNLILRQFCIQIHGINVQVCFPGSSDLSCVLEINELRSDSENSGNLSLVRSSAAAVLFPLRRSSLTLSCYGFMIGYKRNNDTTDLCGFDSLVMLITLHNLQLIDLIVRIPELSFSYRPTDLPVLMGLAKLSSKDSNSVRNGRYLWKIAARRTGLMISPHTFSFQNLVSAVILWLRYVNAYEYLLSSAGYSRKMPEKSSLWKVSENKRHLVTARRKWEMICNIEKELPAEAIARARRVARYRTCLNSQNANDSYDEFSHYVNFNCLCKTTWVLAYIWRLISRTFWSIACLLSSKKLLTQEIHTDKKNDEDSERVSLEFHAVVNLGKISIKVYPEKVISSFMTSKDGTGHMDSDVIMLCLSVDQFLVMYTAGCLTQCLSASCGKLKVESSSFSKTSRFMRSTKDPSSSAERNKKQMPEDVKTILDMDPAQPILLSKIDNNHGNDQHEGILHLQNLLREMWSNWNSNCLKLDKNTFKISDNPCLLLDIKSCMAYQDVGNQDSGLWKCSMVLGKLDIVLEYSSLFSMALLILQTEWAQKLFVDEITGVVHLSSLVTAGVDPEMASYDEYGIYRRNIELSLHRVHPERHIEVGILIGGPQVNLLVEKVEEVDALIGQKDLLLFDFHDFEFVVWPTSKSDVAPLRMLQGPDNTRSDRPLLQELGLSDTVIPSCEKYVSQGWNSMSSYLGFSGFDCSFCKMVEKKWSQVFVLRPVTICFSSLREQIYSFSEAIMDFSTGLDVLALGLTIVSKPDDLNAYFQMLLSLVSGLSHGLSGLSSAGHSLGLEFLRSNAVNVEHEIETNFCKTLFVVKASFKLKAIDVIFDVPAEDDKFERLMELDDSKIWSSVQEACIELSCEEHRCLINVDLCELQSNVFRYGDNIWKSSGNFITESLPFRSHDILFEAYLSSCILSVSMDFSSPSPLGDACCMAGDSTCCAGNASIANEPSTDSVQVQREVNKLDSASDSLPSNSAHWMHINLALTDLLVARESTKNVLVEVRRSSKFVTSVSIGRKFQSISSSVEGGLFVLEPKALIGLIHGYSTYLYFISSKVSVIQSSAPVLGKFEADSGGSEINIPSQQENWYPIEAFSIDVTQFALGFVCDDEYGGMREIVLDITLHSSFDSAGGEQKFVCEVSRLSVLSKILESVERDINITQFSSPPFSESSSFLSGAPLQQSDVISSGDSTSVSGDFNSLREFSAHSNLQEEFHSRYKSYILEDLRVSASVKKRENTGHQFSQAWVGGCSVLGFDITISLSELQMVLSMLSSFAALPGGESTHASLERPSVNSEPERSFESVVPDGAIVAIQDIHQHMFFTVEDRGDKCVVTGTLHYSLVGERALFRVSYHRHQGWNSSTLWFSLTSLYAKNNKGEPLRLNYHSRSDFVNISGLYDNAPTLFRVSSGESENYKGDIDWETYRKLVKDTFYLVNKKSGSAVAFIDGLPEFVRKPGNPFKFKVFRESLVTHNIAPVVPSEIHESEMQSVIESSAPSVTITIDGVSLTIVHELSETRDRFPLFRGSISITRLNVQILSSKARIMSTLNILVLYFDAQTNQWREFIHPVEVSAFYRSTFQTEHVKNTMHKVPTHIYCRIGKLEVFLTELSLDMLLFVLGKLEFAGPFSVKTSAILSNCCKIENLSGLDLICRFNEKQTATIGRKQTASIFLRHSMNHQLEASPVAAVQLSSGKFITSSINVSLLEARTLAWRTRIVSLQDSRSHPGPFVVVDIKKGFEDGLSISVSPLTRIHNETSLPMEIRFQRSKQKRDDFATIPLKPGGLIDDSVAAFNAISLSGDRKKALTSLAVGNFSLSFRPESLETLFEGEKSLASEWSGELEGGKAVRLTGIFDKLSYGVKRALSIDSVKVSLTTTYCSVTSESQSVGEMHFLIHSIRREISITRPDASSDVLEKQKACIALREQKEIFLLPTVQVSNLLSTEAAIFLTETDQFTSMERHSIGKYATVQSGKTMDFYANPEMIYFRVTLTTSQASCKPVNSGQWVKKLQKQKNDAECLDVDLDFSGGKYGASLRLSLGKRGILEAAVFTSYILKNDSGSPLFFFPPDQKPLSREDMEKLDHIVPPECGLYLPPKTEGSWFLRSRKVCVILADGHGATEAVLDLDALSGLTEISLGTKDESGFRYITRFGLSVRSISSTMLVPSRIVSFVPRHLVINESEETINIRQRYFQDDSVGIITIKSKQRAALQLQEETTQKKELHLFENFIKKHGSDNANPLIFIQFRLNKANWSWSGPLCITSIGCFFLKFRKQAGEAGRGAIEFASVNVTEEGSTLAVHFQKPPNTPPPYRIENFLHSASLTYYQKDSSEIEVLEPGSGADYAWDDMTLPHKLVVIVDGMLPLREVSLDKVRPWKPLFKATQHRSIASHLMLKKKTKDHKTADEELSSIPMVKVGYEVYADGLIRVIRICEVSESLKRDSGFYSRSKIQFRVTHLGIHLLEKVKQNAEEKTLMSYSPILVARLDNLGLQSMFTDQQKFNQLCIEALNVDHKWAGAPFAAMLRQHQSSSSDANDCLFKCVFVLVSSGSSVTQVKHSSIVLQPVSLNLDEETLMRVVAFWRSSLSTNTQSSQYYFDHFEIHPIKITANFVPGSSYSSYNSAQETLRSLLHSVVKVPQIKNMVVELNGVLVTHALITVRELLLRCVKHYSWYAMRAIYIAKGSPLLPPAFASMFDDFASSSLDAFFDPSQGLVNVPGLTVGTFKLLSKFIDNKGLSGTRRYFGDLGKTLRTAGSNVIFVALTEISDSVLRGAEMKGVDGLVSGFHHGILKLAMEPSVIGTALMEGGPDRTIKLDRNPGIDELYIEGYLQAMLDTMYRQEYLRVKVIDDQVFLKNLPPSNSLIEEMIDRVKDFLESRGLLKGDPSSSRPLRRLHGDKEWKIGPTLMTLCEHLFVSFAIRILKQHATKAITGLRPKKEEAEAETSDTGSSTAVVPVISDKKKMKFMWKSGIGNFVASGIVAYIDGRLCRQIPNPIARRIVSGFLLSFLEKSSEQ</sequence>
<keyword evidence="4" id="KW-1185">Reference proteome</keyword>
<evidence type="ECO:0000313" key="4">
    <source>
        <dbReference type="Proteomes" id="UP001558713"/>
    </source>
</evidence>
<feature type="region of interest" description="Disordered" evidence="1">
    <location>
        <begin position="545"/>
        <end position="567"/>
    </location>
</feature>
<evidence type="ECO:0000313" key="3">
    <source>
        <dbReference type="EMBL" id="KAL1216363.1"/>
    </source>
</evidence>
<dbReference type="Pfam" id="PF25036">
    <property type="entry name" value="VPS13_VAB"/>
    <property type="match status" value="1"/>
</dbReference>
<feature type="compositionally biased region" description="Polar residues" evidence="1">
    <location>
        <begin position="545"/>
        <end position="558"/>
    </location>
</feature>
<evidence type="ECO:0000259" key="2">
    <source>
        <dbReference type="Pfam" id="PF25036"/>
    </source>
</evidence>
<protein>
    <recommendedName>
        <fullName evidence="2">Vacuolar protein sorting-associated protein 13 VPS13 adaptor binding domain-containing protein</fullName>
    </recommendedName>
</protein>